<dbReference type="EMBL" id="QXGH01000020">
    <property type="protein sequence ID" value="RHW25959.1"/>
    <property type="molecule type" value="Genomic_DNA"/>
</dbReference>
<accession>A0A417Y004</accession>
<evidence type="ECO:0000313" key="3">
    <source>
        <dbReference type="Proteomes" id="UP000283644"/>
    </source>
</evidence>
<dbReference type="AlphaFoldDB" id="A0A417Y004"/>
<keyword evidence="3" id="KW-1185">Reference proteome</keyword>
<proteinExistence type="predicted"/>
<dbReference type="Gene3D" id="2.60.40.1120">
    <property type="entry name" value="Carboxypeptidase-like, regulatory domain"/>
    <property type="match status" value="1"/>
</dbReference>
<dbReference type="OrthoDB" id="3757582at2"/>
<name>A0A417Y004_9ACTN</name>
<gene>
    <name evidence="2" type="ORF">D0Z08_16635</name>
</gene>
<dbReference type="InterPro" id="IPR013784">
    <property type="entry name" value="Carb-bd-like_fold"/>
</dbReference>
<reference evidence="2 3" key="1">
    <citation type="submission" date="2018-09" db="EMBL/GenBank/DDBJ databases">
        <title>Genome sequencing of Nocardioides immobilis CCTCC AB 2017083 for comparison to Nocardioides silvaticus.</title>
        <authorList>
            <person name="Li C."/>
            <person name="Wang G."/>
        </authorList>
    </citation>
    <scope>NUCLEOTIDE SEQUENCE [LARGE SCALE GENOMIC DNA]</scope>
    <source>
        <strain evidence="2 3">CCTCC AB 2017083</strain>
    </source>
</reference>
<dbReference type="SUPFAM" id="SSF49478">
    <property type="entry name" value="Cna protein B-type domain"/>
    <property type="match status" value="1"/>
</dbReference>
<feature type="region of interest" description="Disordered" evidence="1">
    <location>
        <begin position="1"/>
        <end position="25"/>
    </location>
</feature>
<protein>
    <submittedName>
        <fullName evidence="2">Uncharacterized protein</fullName>
    </submittedName>
</protein>
<evidence type="ECO:0000313" key="2">
    <source>
        <dbReference type="EMBL" id="RHW25959.1"/>
    </source>
</evidence>
<comment type="caution">
    <text evidence="2">The sequence shown here is derived from an EMBL/GenBank/DDBJ whole genome shotgun (WGS) entry which is preliminary data.</text>
</comment>
<sequence>MSPLQPSADRSRPSPATPLEEGTTVTTPRFTLAAAAVLTAGLATTLPVLTSPAAAADPSGLGWVTGVVVDRSGDPVEGALVNVLPPREIPEFGMLDDTTDRWAVTDADGKFRVRQDRHGFLVQVCDHDEERRATCTQLTEADHLIRYVGPDGQYDSWLQHTDLYDASGTDLEVGTIEVQPTAKIEGTLTGARFESIQVMRLNDTKSLDGQTDGEGRFSIDGLAPGTYYLRAGGFGTVPWESDAVTIDAENPGHVAGTLDHGTTLAGTAVDRRTGDPARRTEIFLAHSNGDLIASLFTTQRGTFRFTGLTPGEYQVGVLRQGGAFILGSTPVTVADGDDRVRATVPLTRGASATVHLRGTEGRVDSELRDSRGNVLYPNLIREDGTATYPGLRRGTYTLAAKDGDGYGLRTFRVRSLRAAYDLGRLRLDKPLLTLRGRTAPHAVVEATTSDLCPVDTPFINGGFHEIEQADAAGRYVIRGLVPGEWMVAADGFPHNYTAVCHEDVKIWASRRYDVPLATGHTLTGRLVYEGTDLPVITNIGYEVNYPAGLVTNPTTEHPTRARTRGASGEFTIQRLPSGEATGGLAVTPRDEVWARSLWVYFPTQPGTAGWLEAEQQQLTVDGDIDLGDVELVLRGAA</sequence>
<organism evidence="2 3">
    <name type="scientific">Nocardioides immobilis</name>
    <dbReference type="NCBI Taxonomy" id="2049295"/>
    <lineage>
        <taxon>Bacteria</taxon>
        <taxon>Bacillati</taxon>
        <taxon>Actinomycetota</taxon>
        <taxon>Actinomycetes</taxon>
        <taxon>Propionibacteriales</taxon>
        <taxon>Nocardioidaceae</taxon>
        <taxon>Nocardioides</taxon>
    </lineage>
</organism>
<evidence type="ECO:0000256" key="1">
    <source>
        <dbReference type="SAM" id="MobiDB-lite"/>
    </source>
</evidence>
<dbReference type="GO" id="GO:0030246">
    <property type="term" value="F:carbohydrate binding"/>
    <property type="evidence" value="ECO:0007669"/>
    <property type="project" value="InterPro"/>
</dbReference>
<dbReference type="SUPFAM" id="SSF49452">
    <property type="entry name" value="Starch-binding domain-like"/>
    <property type="match status" value="2"/>
</dbReference>
<dbReference type="Proteomes" id="UP000283644">
    <property type="component" value="Unassembled WGS sequence"/>
</dbReference>